<evidence type="ECO:0000313" key="2">
    <source>
        <dbReference type="EMBL" id="MEA0971081.1"/>
    </source>
</evidence>
<accession>A0ABU5ND61</accession>
<dbReference type="EMBL" id="JARJFB010000078">
    <property type="protein sequence ID" value="MEA0971081.1"/>
    <property type="molecule type" value="Genomic_DNA"/>
</dbReference>
<dbReference type="Proteomes" id="UP001291687">
    <property type="component" value="Unassembled WGS sequence"/>
</dbReference>
<comment type="caution">
    <text evidence="2">The sequence shown here is derived from an EMBL/GenBank/DDBJ whole genome shotgun (WGS) entry which is preliminary data.</text>
</comment>
<protein>
    <submittedName>
        <fullName evidence="2">Uncharacterized protein</fullName>
    </submittedName>
</protein>
<name>A0ABU5ND61_9RICK</name>
<sequence>MDKQRREYALKKIQEKKESKLEKYAAGGAAKVRKGEATSSGKQLSRK</sequence>
<dbReference type="RefSeq" id="WP_322776981.1">
    <property type="nucleotide sequence ID" value="NZ_JARJFB010000078.1"/>
</dbReference>
<evidence type="ECO:0000313" key="3">
    <source>
        <dbReference type="Proteomes" id="UP001291687"/>
    </source>
</evidence>
<proteinExistence type="predicted"/>
<reference evidence="2 3" key="1">
    <citation type="submission" date="2023-03" db="EMBL/GenBank/DDBJ databases">
        <title>Host association and intracellularity evolved multiple times independently in the Rickettsiales.</title>
        <authorList>
            <person name="Castelli M."/>
            <person name="Nardi T."/>
            <person name="Gammuto L."/>
            <person name="Bellinzona G."/>
            <person name="Sabaneyeva E."/>
            <person name="Potekhin A."/>
            <person name="Serra V."/>
            <person name="Petroni G."/>
            <person name="Sassera D."/>
        </authorList>
    </citation>
    <scope>NUCLEOTIDE SEQUENCE [LARGE SCALE GENOMIC DNA]</scope>
    <source>
        <strain evidence="2 3">Sr 2-6</strain>
    </source>
</reference>
<organism evidence="2 3">
    <name type="scientific">Candidatus Megaera venefica</name>
    <dbReference type="NCBI Taxonomy" id="2055910"/>
    <lineage>
        <taxon>Bacteria</taxon>
        <taxon>Pseudomonadati</taxon>
        <taxon>Pseudomonadota</taxon>
        <taxon>Alphaproteobacteria</taxon>
        <taxon>Rickettsiales</taxon>
        <taxon>Rickettsiaceae</taxon>
        <taxon>Candidatus Megaera</taxon>
    </lineage>
</organism>
<feature type="region of interest" description="Disordered" evidence="1">
    <location>
        <begin position="23"/>
        <end position="47"/>
    </location>
</feature>
<feature type="compositionally biased region" description="Polar residues" evidence="1">
    <location>
        <begin position="37"/>
        <end position="47"/>
    </location>
</feature>
<evidence type="ECO:0000256" key="1">
    <source>
        <dbReference type="SAM" id="MobiDB-lite"/>
    </source>
</evidence>
<keyword evidence="3" id="KW-1185">Reference proteome</keyword>
<gene>
    <name evidence="2" type="ORF">Megvenef_01053</name>
</gene>